<dbReference type="SUPFAM" id="SSF51445">
    <property type="entry name" value="(Trans)glycosidases"/>
    <property type="match status" value="1"/>
</dbReference>
<dbReference type="GO" id="GO:0004568">
    <property type="term" value="F:chitinase activity"/>
    <property type="evidence" value="ECO:0007669"/>
    <property type="project" value="TreeGrafter"/>
</dbReference>
<sequence length="223" mass="24104">MSGIGCHGLVRETGVLLQQYGSQQILLGQFTPANIDPNLCTHIIFGFANIDNQNNLVPAESTDTALYDQLNSLKSSNSQLKTLLAVGGPGFDNNKFSSMVATETSRSTFISSAVALLKDNRFDGLNLDWHYPGDADKNSFVDLCQELRTRFNTESPVLLLSASVSAKQTIISSSYSDPVAIANAVDFLNVLTFNFHHSSETATAHHSPLGPLTSGDTLTTQYE</sequence>
<dbReference type="SMART" id="SM00636">
    <property type="entry name" value="Glyco_18"/>
    <property type="match status" value="1"/>
</dbReference>
<dbReference type="AlphaFoldDB" id="A0AAW0P6U4"/>
<dbReference type="PANTHER" id="PTHR11177:SF317">
    <property type="entry name" value="CHITINASE 12-RELATED"/>
    <property type="match status" value="1"/>
</dbReference>
<dbReference type="GO" id="GO:0005975">
    <property type="term" value="P:carbohydrate metabolic process"/>
    <property type="evidence" value="ECO:0007669"/>
    <property type="project" value="InterPro"/>
</dbReference>
<dbReference type="PANTHER" id="PTHR11177">
    <property type="entry name" value="CHITINASE"/>
    <property type="match status" value="1"/>
</dbReference>
<comment type="caution">
    <text evidence="3">The sequence shown here is derived from an EMBL/GenBank/DDBJ whole genome shotgun (WGS) entry which is preliminary data.</text>
</comment>
<dbReference type="Proteomes" id="UP001460270">
    <property type="component" value="Unassembled WGS sequence"/>
</dbReference>
<evidence type="ECO:0000313" key="3">
    <source>
        <dbReference type="EMBL" id="KAK7915799.1"/>
    </source>
</evidence>
<dbReference type="InterPro" id="IPR017853">
    <property type="entry name" value="GH"/>
</dbReference>
<dbReference type="Pfam" id="PF00704">
    <property type="entry name" value="Glyco_hydro_18"/>
    <property type="match status" value="1"/>
</dbReference>
<dbReference type="GO" id="GO:0008061">
    <property type="term" value="F:chitin binding"/>
    <property type="evidence" value="ECO:0007669"/>
    <property type="project" value="InterPro"/>
</dbReference>
<feature type="domain" description="GH18" evidence="2">
    <location>
        <begin position="14"/>
        <end position="223"/>
    </location>
</feature>
<keyword evidence="4" id="KW-1185">Reference proteome</keyword>
<feature type="compositionally biased region" description="Polar residues" evidence="1">
    <location>
        <begin position="214"/>
        <end position="223"/>
    </location>
</feature>
<dbReference type="EMBL" id="JBBPFD010000008">
    <property type="protein sequence ID" value="KAK7915799.1"/>
    <property type="molecule type" value="Genomic_DNA"/>
</dbReference>
<evidence type="ECO:0000259" key="2">
    <source>
        <dbReference type="PROSITE" id="PS51910"/>
    </source>
</evidence>
<feature type="region of interest" description="Disordered" evidence="1">
    <location>
        <begin position="202"/>
        <end position="223"/>
    </location>
</feature>
<dbReference type="GO" id="GO:0005576">
    <property type="term" value="C:extracellular region"/>
    <property type="evidence" value="ECO:0007669"/>
    <property type="project" value="TreeGrafter"/>
</dbReference>
<organism evidence="3 4">
    <name type="scientific">Mugilogobius chulae</name>
    <name type="common">yellowstripe goby</name>
    <dbReference type="NCBI Taxonomy" id="88201"/>
    <lineage>
        <taxon>Eukaryota</taxon>
        <taxon>Metazoa</taxon>
        <taxon>Chordata</taxon>
        <taxon>Craniata</taxon>
        <taxon>Vertebrata</taxon>
        <taxon>Euteleostomi</taxon>
        <taxon>Actinopterygii</taxon>
        <taxon>Neopterygii</taxon>
        <taxon>Teleostei</taxon>
        <taxon>Neoteleostei</taxon>
        <taxon>Acanthomorphata</taxon>
        <taxon>Gobiaria</taxon>
        <taxon>Gobiiformes</taxon>
        <taxon>Gobioidei</taxon>
        <taxon>Gobiidae</taxon>
        <taxon>Gobionellinae</taxon>
        <taxon>Mugilogobius</taxon>
    </lineage>
</organism>
<name>A0AAW0P6U4_9GOBI</name>
<gene>
    <name evidence="3" type="ORF">WMY93_011560</name>
</gene>
<evidence type="ECO:0000313" key="4">
    <source>
        <dbReference type="Proteomes" id="UP001460270"/>
    </source>
</evidence>
<proteinExistence type="predicted"/>
<dbReference type="InterPro" id="IPR011583">
    <property type="entry name" value="Chitinase_II/V-like_cat"/>
</dbReference>
<protein>
    <recommendedName>
        <fullName evidence="2">GH18 domain-containing protein</fullName>
    </recommendedName>
</protein>
<reference evidence="4" key="1">
    <citation type="submission" date="2024-04" db="EMBL/GenBank/DDBJ databases">
        <title>Salinicola lusitanus LLJ914,a marine bacterium isolated from the Okinawa Trough.</title>
        <authorList>
            <person name="Li J."/>
        </authorList>
    </citation>
    <scope>NUCLEOTIDE SEQUENCE [LARGE SCALE GENOMIC DNA]</scope>
</reference>
<dbReference type="InterPro" id="IPR050314">
    <property type="entry name" value="Glycosyl_Hydrlase_18"/>
</dbReference>
<accession>A0AAW0P6U4</accession>
<dbReference type="PROSITE" id="PS51910">
    <property type="entry name" value="GH18_2"/>
    <property type="match status" value="1"/>
</dbReference>
<evidence type="ECO:0000256" key="1">
    <source>
        <dbReference type="SAM" id="MobiDB-lite"/>
    </source>
</evidence>
<dbReference type="Gene3D" id="3.20.20.80">
    <property type="entry name" value="Glycosidases"/>
    <property type="match status" value="1"/>
</dbReference>
<dbReference type="InterPro" id="IPR001223">
    <property type="entry name" value="Glyco_hydro18_cat"/>
</dbReference>
<dbReference type="GO" id="GO:0006032">
    <property type="term" value="P:chitin catabolic process"/>
    <property type="evidence" value="ECO:0007669"/>
    <property type="project" value="TreeGrafter"/>
</dbReference>